<dbReference type="RefSeq" id="WP_102798586.1">
    <property type="nucleotide sequence ID" value="NZ_BAAAEI010000003.1"/>
</dbReference>
<sequence length="157" mass="18220">MWQAEAFWQFSLAWYEKVKPSCLLLQDKHGFNINLLLLCLYLQQQNAGLSDQQLESLLHSLSDTEIRLQPLRAVRRSVKALDMQAYRYLLDAELRLEKRQQQDLIACLNQLGPLQAPADNLMHYARLIKLDDRPDVMPLIATLYQSVAEFGLPYFGK</sequence>
<evidence type="ECO:0000313" key="1">
    <source>
        <dbReference type="EMBL" id="GAA0343493.1"/>
    </source>
</evidence>
<proteinExistence type="predicted"/>
<evidence type="ECO:0000313" key="2">
    <source>
        <dbReference type="Proteomes" id="UP001501757"/>
    </source>
</evidence>
<reference evidence="2" key="1">
    <citation type="journal article" date="2019" name="Int. J. Syst. Evol. Microbiol.">
        <title>The Global Catalogue of Microorganisms (GCM) 10K type strain sequencing project: providing services to taxonomists for standard genome sequencing and annotation.</title>
        <authorList>
            <consortium name="The Broad Institute Genomics Platform"/>
            <consortium name="The Broad Institute Genome Sequencing Center for Infectious Disease"/>
            <person name="Wu L."/>
            <person name="Ma J."/>
        </authorList>
    </citation>
    <scope>NUCLEOTIDE SEQUENCE [LARGE SCALE GENOMIC DNA]</scope>
    <source>
        <strain evidence="2">JCM 13378</strain>
    </source>
</reference>
<comment type="caution">
    <text evidence="1">The sequence shown here is derived from an EMBL/GenBank/DDBJ whole genome shotgun (WGS) entry which is preliminary data.</text>
</comment>
<organism evidence="1 2">
    <name type="scientific">Bowmanella denitrificans</name>
    <dbReference type="NCBI Taxonomy" id="366582"/>
    <lineage>
        <taxon>Bacteria</taxon>
        <taxon>Pseudomonadati</taxon>
        <taxon>Pseudomonadota</taxon>
        <taxon>Gammaproteobacteria</taxon>
        <taxon>Alteromonadales</taxon>
        <taxon>Alteromonadaceae</taxon>
        <taxon>Bowmanella</taxon>
    </lineage>
</organism>
<dbReference type="Proteomes" id="UP001501757">
    <property type="component" value="Unassembled WGS sequence"/>
</dbReference>
<gene>
    <name evidence="1" type="ORF">GCM10009092_05120</name>
</gene>
<keyword evidence="2" id="KW-1185">Reference proteome</keyword>
<name>A0ABN0WPJ8_9ALTE</name>
<dbReference type="InterPro" id="IPR012659">
    <property type="entry name" value="CHP02444"/>
</dbReference>
<evidence type="ECO:0008006" key="3">
    <source>
        <dbReference type="Google" id="ProtNLM"/>
    </source>
</evidence>
<dbReference type="EMBL" id="BAAAEI010000003">
    <property type="protein sequence ID" value="GAA0343493.1"/>
    <property type="molecule type" value="Genomic_DNA"/>
</dbReference>
<dbReference type="NCBIfam" id="TIGR02444">
    <property type="entry name" value="TIGR02444 family protein"/>
    <property type="match status" value="1"/>
</dbReference>
<accession>A0ABN0WPJ8</accession>
<protein>
    <recommendedName>
        <fullName evidence="3">TIGR02444 family protein</fullName>
    </recommendedName>
</protein>
<dbReference type="Pfam" id="PF09523">
    <property type="entry name" value="DUF2390"/>
    <property type="match status" value="1"/>
</dbReference>